<dbReference type="InterPro" id="IPR037066">
    <property type="entry name" value="Plug_dom_sf"/>
</dbReference>
<dbReference type="Gene3D" id="2.40.170.20">
    <property type="entry name" value="TonB-dependent receptor, beta-barrel domain"/>
    <property type="match status" value="1"/>
</dbReference>
<dbReference type="SUPFAM" id="SSF49464">
    <property type="entry name" value="Carboxypeptidase regulatory domain-like"/>
    <property type="match status" value="1"/>
</dbReference>
<keyword evidence="5 7" id="KW-0472">Membrane</keyword>
<dbReference type="EMBL" id="QOWE01000015">
    <property type="protein sequence ID" value="RCR68085.1"/>
    <property type="molecule type" value="Genomic_DNA"/>
</dbReference>
<dbReference type="InterPro" id="IPR008969">
    <property type="entry name" value="CarboxyPept-like_regulatory"/>
</dbReference>
<protein>
    <submittedName>
        <fullName evidence="11">TonB-dependent receptor</fullName>
    </submittedName>
</protein>
<name>A0A368JLB9_9BACT</name>
<evidence type="ECO:0000256" key="1">
    <source>
        <dbReference type="ARBA" id="ARBA00004571"/>
    </source>
</evidence>
<dbReference type="Gene3D" id="2.60.40.1120">
    <property type="entry name" value="Carboxypeptidase-like, regulatory domain"/>
    <property type="match status" value="1"/>
</dbReference>
<dbReference type="GO" id="GO:0009279">
    <property type="term" value="C:cell outer membrane"/>
    <property type="evidence" value="ECO:0007669"/>
    <property type="project" value="UniProtKB-SubCell"/>
</dbReference>
<comment type="subcellular location">
    <subcellularLocation>
        <location evidence="1 7">Cell outer membrane</location>
        <topology evidence="1 7">Multi-pass membrane protein</topology>
    </subcellularLocation>
</comment>
<feature type="chain" id="PRO_5017026979" evidence="9">
    <location>
        <begin position="24"/>
        <end position="1019"/>
    </location>
</feature>
<keyword evidence="9" id="KW-0732">Signal</keyword>
<evidence type="ECO:0000256" key="2">
    <source>
        <dbReference type="ARBA" id="ARBA00022448"/>
    </source>
</evidence>
<keyword evidence="6 7" id="KW-0998">Cell outer membrane</keyword>
<evidence type="ECO:0000256" key="8">
    <source>
        <dbReference type="SAM" id="MobiDB-lite"/>
    </source>
</evidence>
<dbReference type="OrthoDB" id="9768177at2"/>
<dbReference type="InterPro" id="IPR036942">
    <property type="entry name" value="Beta-barrel_TonB_sf"/>
</dbReference>
<dbReference type="InterPro" id="IPR023997">
    <property type="entry name" value="TonB-dep_OMP_SusC/RagA_CS"/>
</dbReference>
<evidence type="ECO:0000256" key="7">
    <source>
        <dbReference type="PROSITE-ProRule" id="PRU01360"/>
    </source>
</evidence>
<feature type="domain" description="TonB-dependent receptor plug" evidence="10">
    <location>
        <begin position="115"/>
        <end position="237"/>
    </location>
</feature>
<accession>A0A368JLB9</accession>
<dbReference type="PROSITE" id="PS52016">
    <property type="entry name" value="TONB_DEPENDENT_REC_3"/>
    <property type="match status" value="1"/>
</dbReference>
<dbReference type="Pfam" id="PF13715">
    <property type="entry name" value="CarbopepD_reg_2"/>
    <property type="match status" value="1"/>
</dbReference>
<keyword evidence="4 7" id="KW-0812">Transmembrane</keyword>
<dbReference type="InterPro" id="IPR023996">
    <property type="entry name" value="TonB-dep_OMP_SusC/RagA"/>
</dbReference>
<dbReference type="Proteomes" id="UP000253383">
    <property type="component" value="Unassembled WGS sequence"/>
</dbReference>
<comment type="caution">
    <text evidence="11">The sequence shown here is derived from an EMBL/GenBank/DDBJ whole genome shotgun (WGS) entry which is preliminary data.</text>
</comment>
<evidence type="ECO:0000313" key="12">
    <source>
        <dbReference type="Proteomes" id="UP000253383"/>
    </source>
</evidence>
<evidence type="ECO:0000256" key="4">
    <source>
        <dbReference type="ARBA" id="ARBA00022692"/>
    </source>
</evidence>
<dbReference type="AlphaFoldDB" id="A0A368JLB9"/>
<gene>
    <name evidence="11" type="ORF">DUE52_18660</name>
</gene>
<comment type="similarity">
    <text evidence="7">Belongs to the TonB-dependent receptor family.</text>
</comment>
<feature type="compositionally biased region" description="Polar residues" evidence="8">
    <location>
        <begin position="549"/>
        <end position="562"/>
    </location>
</feature>
<keyword evidence="2 7" id="KW-0813">Transport</keyword>
<evidence type="ECO:0000259" key="10">
    <source>
        <dbReference type="Pfam" id="PF07715"/>
    </source>
</evidence>
<dbReference type="NCBIfam" id="TIGR04056">
    <property type="entry name" value="OMP_RagA_SusC"/>
    <property type="match status" value="1"/>
</dbReference>
<dbReference type="NCBIfam" id="TIGR04057">
    <property type="entry name" value="SusC_RagA_signa"/>
    <property type="match status" value="1"/>
</dbReference>
<feature type="region of interest" description="Disordered" evidence="8">
    <location>
        <begin position="535"/>
        <end position="562"/>
    </location>
</feature>
<dbReference type="SUPFAM" id="SSF56935">
    <property type="entry name" value="Porins"/>
    <property type="match status" value="1"/>
</dbReference>
<evidence type="ECO:0000256" key="5">
    <source>
        <dbReference type="ARBA" id="ARBA00023136"/>
    </source>
</evidence>
<keyword evidence="12" id="KW-1185">Reference proteome</keyword>
<keyword evidence="11" id="KW-0675">Receptor</keyword>
<dbReference type="InterPro" id="IPR012910">
    <property type="entry name" value="Plug_dom"/>
</dbReference>
<dbReference type="FunFam" id="2.170.130.10:FF:000008">
    <property type="entry name" value="SusC/RagA family TonB-linked outer membrane protein"/>
    <property type="match status" value="1"/>
</dbReference>
<dbReference type="InterPro" id="IPR039426">
    <property type="entry name" value="TonB-dep_rcpt-like"/>
</dbReference>
<organism evidence="11 12">
    <name type="scientific">Larkinella punicea</name>
    <dbReference type="NCBI Taxonomy" id="2315727"/>
    <lineage>
        <taxon>Bacteria</taxon>
        <taxon>Pseudomonadati</taxon>
        <taxon>Bacteroidota</taxon>
        <taxon>Cytophagia</taxon>
        <taxon>Cytophagales</taxon>
        <taxon>Spirosomataceae</taxon>
        <taxon>Larkinella</taxon>
    </lineage>
</organism>
<evidence type="ECO:0000256" key="9">
    <source>
        <dbReference type="SAM" id="SignalP"/>
    </source>
</evidence>
<proteinExistence type="inferred from homology"/>
<dbReference type="Gene3D" id="2.170.130.10">
    <property type="entry name" value="TonB-dependent receptor, plug domain"/>
    <property type="match status" value="1"/>
</dbReference>
<feature type="signal peptide" evidence="9">
    <location>
        <begin position="1"/>
        <end position="23"/>
    </location>
</feature>
<reference evidence="11 12" key="1">
    <citation type="submission" date="2018-07" db="EMBL/GenBank/DDBJ databases">
        <title>Genome analysis of Larkinella rosea.</title>
        <authorList>
            <person name="Zhou Z."/>
            <person name="Wang G."/>
        </authorList>
    </citation>
    <scope>NUCLEOTIDE SEQUENCE [LARGE SCALE GENOMIC DNA]</scope>
    <source>
        <strain evidence="12">zzj9</strain>
    </source>
</reference>
<evidence type="ECO:0000256" key="6">
    <source>
        <dbReference type="ARBA" id="ARBA00023237"/>
    </source>
</evidence>
<dbReference type="RefSeq" id="WP_114407550.1">
    <property type="nucleotide sequence ID" value="NZ_QOWE01000015.1"/>
</dbReference>
<dbReference type="Pfam" id="PF07715">
    <property type="entry name" value="Plug"/>
    <property type="match status" value="1"/>
</dbReference>
<evidence type="ECO:0000256" key="3">
    <source>
        <dbReference type="ARBA" id="ARBA00022452"/>
    </source>
</evidence>
<sequence>MNYSIRCLQTTLVLVCLTLTTFAQSLITGKVVGEQNDGIPGATITIKGTTRGTTTDASGGFQLNASPNETLVFSYVGYVTQEAIVGNRTSLTIKMLTDTRSLEEVVVVGYGTVKKSDLTGSVSTIKADAIKEMPVVSVDQAIQSRAPGVQVTQSSAAPGGGISIRVRGANSINSGSEPLYVIDGFPMYPDNGAMGTAGNRQSSNAMATINPNEIESIEILKDASATSIYGSRGSNGVVLITTKRGKEGQSRVDYEGSYSFQQIARPIEVLNGSDYARYLNILERSQGGSPRFTDAQISQIGEGTNWLNAITQTGALSNHQLSFTGGNKAMRYAFVANYLDNKGIVKNTFFKRYGFRLNLDNDFLNGRATLSNSWSYNRTGSSNVATDRGGPGGIIITALGLDPTVAVYDQNGNYNYPSYDQRFNINPLAEAVEGYDRDNINRLFGTTALTVNIIEGLKFRTSLGADVVNATRNTFYNNYTFTGRQYGRQLERANRNVSSILNENILSYNKQIRPGHNLDVTLGYTYQQESNLFNSASTRGLPSDDPESVNMQNGSRPQIPNSGRQDWTLQSLLGRVNYNLKDRYLFTVTFRRDGSSRFGPSNKWATFPSAAVGWRLVNEDFFQNSALKNVFDDVKIRASYGLTGNSQIPVYRSLGGLSTYNYVFGGGLAAGYGPNRIANPNLKWESTAMLNLGLDLALLNNRLSMTFDVFSNKTTDLLLDVSIPQSTGFSTIMLNSGALTNKGLEFSTNYKIFNNAAFKWDVSGNISVLRNEITDLGQSTPFFANSTSGHLGVFGSWVEAGNPIGVWKGYKYVGLFQTDDEAQTFAARAGYPKYEDVNGDGKYTADDYVVMGNPNPKFTWGLNSSVKFKNFDFSIFFRGVHGNDVRNLQQSEMGDGVQKINQIGDILTDSWTPTNTGASRPVIDGRRDFISFRRSSFFIQDGSFVRLQNLALGYNIPLHTKYIRSARIYASGQNLFLITKYKGFDPEVNNQGQNNLNRGDDYDAYPRARMFTVGVNLGL</sequence>
<evidence type="ECO:0000313" key="11">
    <source>
        <dbReference type="EMBL" id="RCR68085.1"/>
    </source>
</evidence>
<keyword evidence="3 7" id="KW-1134">Transmembrane beta strand</keyword>